<dbReference type="EMBL" id="MAJZ01000960">
    <property type="protein sequence ID" value="OCH71056.1"/>
    <property type="molecule type" value="Genomic_DNA"/>
</dbReference>
<accession>A0A1B9QUS5</accession>
<keyword evidence="3" id="KW-1185">Reference proteome</keyword>
<sequence>MIKGAQQVVNRHLHRLLSFYTLMSILFLIGWIIGIISLNFEGDGKKMVAEPLRFGDSGYRVLSLWGSGIRNMEKGMESNQSH</sequence>
<reference evidence="3" key="1">
    <citation type="submission" date="2016-06" db="EMBL/GenBank/DDBJ databases">
        <authorList>
            <person name="Hehemann J.-H."/>
            <person name="Arevalo P."/>
            <person name="Datta M.S."/>
            <person name="Polz M.F."/>
        </authorList>
    </citation>
    <scope>NUCLEOTIDE SEQUENCE [LARGE SCALE GENOMIC DNA]</scope>
    <source>
        <strain evidence="3">9CSC122</strain>
    </source>
</reference>
<keyword evidence="1" id="KW-1133">Transmembrane helix</keyword>
<dbReference type="Proteomes" id="UP000093173">
    <property type="component" value="Unassembled WGS sequence"/>
</dbReference>
<protein>
    <submittedName>
        <fullName evidence="2">Uncharacterized protein</fullName>
    </submittedName>
</protein>
<evidence type="ECO:0000313" key="2">
    <source>
        <dbReference type="EMBL" id="OCH71056.1"/>
    </source>
</evidence>
<dbReference type="AlphaFoldDB" id="A0A1B9QUS5"/>
<evidence type="ECO:0000313" key="3">
    <source>
        <dbReference type="Proteomes" id="UP000093173"/>
    </source>
</evidence>
<name>A0A1B9QUS5_9VIBR</name>
<gene>
    <name evidence="2" type="ORF">A6E14_16080</name>
</gene>
<proteinExistence type="predicted"/>
<keyword evidence="1" id="KW-0812">Transmembrane</keyword>
<organism evidence="2 3">
    <name type="scientific">Vibrio genomosp. F10</name>
    <dbReference type="NCBI Taxonomy" id="723171"/>
    <lineage>
        <taxon>Bacteria</taxon>
        <taxon>Pseudomonadati</taxon>
        <taxon>Pseudomonadota</taxon>
        <taxon>Gammaproteobacteria</taxon>
        <taxon>Vibrionales</taxon>
        <taxon>Vibrionaceae</taxon>
        <taxon>Vibrio</taxon>
    </lineage>
</organism>
<evidence type="ECO:0000256" key="1">
    <source>
        <dbReference type="SAM" id="Phobius"/>
    </source>
</evidence>
<comment type="caution">
    <text evidence="2">The sequence shown here is derived from an EMBL/GenBank/DDBJ whole genome shotgun (WGS) entry which is preliminary data.</text>
</comment>
<keyword evidence="1" id="KW-0472">Membrane</keyword>
<feature type="transmembrane region" description="Helical" evidence="1">
    <location>
        <begin position="17"/>
        <end position="38"/>
    </location>
</feature>